<comment type="catalytic activity">
    <reaction evidence="1">
        <text>ATP + protein L-histidine = ADP + protein N-phospho-L-histidine.</text>
        <dbReference type="EC" id="2.7.13.3"/>
    </reaction>
</comment>
<dbReference type="Pfam" id="PF02518">
    <property type="entry name" value="HATPase_c"/>
    <property type="match status" value="1"/>
</dbReference>
<dbReference type="EC" id="2.7.13.3" evidence="2"/>
<dbReference type="InterPro" id="IPR013767">
    <property type="entry name" value="PAS_fold"/>
</dbReference>
<feature type="modified residue" description="4-aspartylphosphate" evidence="10">
    <location>
        <position position="1020"/>
    </location>
</feature>
<dbReference type="InterPro" id="IPR000700">
    <property type="entry name" value="PAS-assoc_C"/>
</dbReference>
<name>A0A5C1PZQ0_9BURK</name>
<protein>
    <recommendedName>
        <fullName evidence="2">histidine kinase</fullName>
        <ecNumber evidence="2">2.7.13.3</ecNumber>
    </recommendedName>
</protein>
<dbReference type="Pfam" id="PF00512">
    <property type="entry name" value="HisKA"/>
    <property type="match status" value="1"/>
</dbReference>
<dbReference type="GO" id="GO:0000155">
    <property type="term" value="F:phosphorelay sensor kinase activity"/>
    <property type="evidence" value="ECO:0007669"/>
    <property type="project" value="InterPro"/>
</dbReference>
<dbReference type="SUPFAM" id="SSF52172">
    <property type="entry name" value="CheY-like"/>
    <property type="match status" value="2"/>
</dbReference>
<dbReference type="Pfam" id="PF01627">
    <property type="entry name" value="Hpt"/>
    <property type="match status" value="1"/>
</dbReference>
<feature type="transmembrane region" description="Helical" evidence="11">
    <location>
        <begin position="150"/>
        <end position="171"/>
    </location>
</feature>
<dbReference type="PANTHER" id="PTHR45339:SF5">
    <property type="entry name" value="HISTIDINE KINASE"/>
    <property type="match status" value="1"/>
</dbReference>
<dbReference type="Pfam" id="PF13426">
    <property type="entry name" value="PAS_9"/>
    <property type="match status" value="1"/>
</dbReference>
<dbReference type="Proteomes" id="UP000323522">
    <property type="component" value="Chromosome"/>
</dbReference>
<gene>
    <name evidence="17" type="ORF">ABIC99_000994</name>
    <name evidence="18" type="ORF">EWH46_07695</name>
</gene>
<reference evidence="17 20" key="2">
    <citation type="submission" date="2024-06" db="EMBL/GenBank/DDBJ databases">
        <title>Genomic Encyclopedia of Type Strains, Phase IV (KMG-IV): sequencing the most valuable type-strain genomes for metagenomic binning, comparative biology and taxonomic classification.</title>
        <authorList>
            <person name="Goeker M."/>
        </authorList>
    </citation>
    <scope>NUCLEOTIDE SEQUENCE [LARGE SCALE GENOMIC DNA]</scope>
    <source>
        <strain evidence="17 20">D-501</strain>
    </source>
</reference>
<feature type="domain" description="PAC" evidence="15">
    <location>
        <begin position="399"/>
        <end position="453"/>
    </location>
</feature>
<dbReference type="PROSITE" id="PS50112">
    <property type="entry name" value="PAS"/>
    <property type="match status" value="2"/>
</dbReference>
<keyword evidence="7" id="KW-0067">ATP-binding</keyword>
<dbReference type="InterPro" id="IPR004358">
    <property type="entry name" value="Sig_transdc_His_kin-like_C"/>
</dbReference>
<dbReference type="KEGG" id="snn:EWH46_07695"/>
<evidence type="ECO:0000256" key="3">
    <source>
        <dbReference type="ARBA" id="ARBA00022553"/>
    </source>
</evidence>
<dbReference type="Pfam" id="PF00072">
    <property type="entry name" value="Response_reg"/>
    <property type="match status" value="2"/>
</dbReference>
<feature type="domain" description="PAS" evidence="14">
    <location>
        <begin position="331"/>
        <end position="398"/>
    </location>
</feature>
<dbReference type="SMART" id="SM00387">
    <property type="entry name" value="HATPase_c"/>
    <property type="match status" value="1"/>
</dbReference>
<dbReference type="GO" id="GO:0005524">
    <property type="term" value="F:ATP binding"/>
    <property type="evidence" value="ECO:0007669"/>
    <property type="project" value="UniProtKB-KW"/>
</dbReference>
<evidence type="ECO:0000259" key="16">
    <source>
        <dbReference type="PROSITE" id="PS50894"/>
    </source>
</evidence>
<dbReference type="InterPro" id="IPR000014">
    <property type="entry name" value="PAS"/>
</dbReference>
<dbReference type="SMART" id="SM00388">
    <property type="entry name" value="HisKA"/>
    <property type="match status" value="1"/>
</dbReference>
<evidence type="ECO:0000259" key="14">
    <source>
        <dbReference type="PROSITE" id="PS50112"/>
    </source>
</evidence>
<keyword evidence="11" id="KW-0472">Membrane</keyword>
<keyword evidence="5" id="KW-0547">Nucleotide-binding</keyword>
<dbReference type="PRINTS" id="PR00344">
    <property type="entry name" value="BCTRLSENSOR"/>
</dbReference>
<dbReference type="InterPro" id="IPR008207">
    <property type="entry name" value="Sig_transdc_His_kin_Hpt_dom"/>
</dbReference>
<keyword evidence="11" id="KW-0812">Transmembrane</keyword>
<dbReference type="InterPro" id="IPR005467">
    <property type="entry name" value="His_kinase_dom"/>
</dbReference>
<dbReference type="GO" id="GO:0005886">
    <property type="term" value="C:plasma membrane"/>
    <property type="evidence" value="ECO:0007669"/>
    <property type="project" value="UniProtKB-SubCell"/>
</dbReference>
<dbReference type="SUPFAM" id="SSF55874">
    <property type="entry name" value="ATPase domain of HSP90 chaperone/DNA topoisomerase II/histidine kinase"/>
    <property type="match status" value="1"/>
</dbReference>
<dbReference type="EMBL" id="JBEPLS010000003">
    <property type="protein sequence ID" value="MET3603210.1"/>
    <property type="molecule type" value="Genomic_DNA"/>
</dbReference>
<evidence type="ECO:0000313" key="17">
    <source>
        <dbReference type="EMBL" id="MET3603210.1"/>
    </source>
</evidence>
<keyword evidence="3 10" id="KW-0597">Phosphoprotein</keyword>
<dbReference type="InterPro" id="IPR001610">
    <property type="entry name" value="PAC"/>
</dbReference>
<dbReference type="Proteomes" id="UP001549111">
    <property type="component" value="Unassembled WGS sequence"/>
</dbReference>
<evidence type="ECO:0000256" key="11">
    <source>
        <dbReference type="SAM" id="Phobius"/>
    </source>
</evidence>
<feature type="domain" description="Histidine kinase" evidence="12">
    <location>
        <begin position="590"/>
        <end position="808"/>
    </location>
</feature>
<dbReference type="AlphaFoldDB" id="A0A5C1PZQ0"/>
<evidence type="ECO:0000313" key="19">
    <source>
        <dbReference type="Proteomes" id="UP000323522"/>
    </source>
</evidence>
<evidence type="ECO:0000256" key="5">
    <source>
        <dbReference type="ARBA" id="ARBA00022741"/>
    </source>
</evidence>
<dbReference type="Pfam" id="PF08448">
    <property type="entry name" value="PAS_4"/>
    <property type="match status" value="1"/>
</dbReference>
<dbReference type="CDD" id="cd17546">
    <property type="entry name" value="REC_hyHK_CKI1_RcsC-like"/>
    <property type="match status" value="2"/>
</dbReference>
<evidence type="ECO:0000256" key="8">
    <source>
        <dbReference type="ARBA" id="ARBA00023012"/>
    </source>
</evidence>
<evidence type="ECO:0000259" key="15">
    <source>
        <dbReference type="PROSITE" id="PS50113"/>
    </source>
</evidence>
<dbReference type="SUPFAM" id="SSF47226">
    <property type="entry name" value="Histidine-containing phosphotransfer domain, HPT domain"/>
    <property type="match status" value="1"/>
</dbReference>
<dbReference type="InterPro" id="IPR001789">
    <property type="entry name" value="Sig_transdc_resp-reg_receiver"/>
</dbReference>
<keyword evidence="6" id="KW-0418">Kinase</keyword>
<dbReference type="SMART" id="SM00448">
    <property type="entry name" value="REC"/>
    <property type="match status" value="2"/>
</dbReference>
<sequence>MQSSPRSLPLPSGPRALGALVLIQALLLAVPIGAGWWHLGKVRQEALTLRGQALLHGLADPAGSDPDRFVRLAMAAPDVRYARVSSGNGRVLAQAGDARVLLPTSPGHDAADGLIRLERRQAGAQPGPRAELRLEIGMSAQRDRAAQTRLAWQGLGLVLLESLLLGALLLARRRRAHAEAAPAEPTQPPAPAELETLRQAEQRQRHILEHILDGILTLDAHQRIRLVSPAAGRILHREPEALGGLWLGDLFAEPARELIEDLLRQDDPMALAEPMIVEALLPEGRGSVPLELRLARLDGAGRQTGADRHLLVMRDMSEQLAAQEALRLRGRIIDAIGVGIVIADARQPDQPIVYTNVAFERMTGWRFAEVVGRNCRLLQGPGTDAQQVARLREAVRTGSDIEVLLLNYTREGRPFWNELRVMPIHDGAGLPTHFVALQTDVSARIASQQAIERSEARLRRVQDASHDGMVVVDAAGRIESINAGASRMFGYPEPELLGHGFDMLVPGAFAEAGLEPAEREFEARHRDGTGRWIALRWSRLDDHDRPDPDELHYLGVIHDISGRKRTEQELRHAKEAAEDAASAKSEFLANMSHEIRTPMHGVLGAIEMLQDTPLSGRQERYLDTARTSASILLGVIDEILDFSRLEAGKLRIESIDFDLRRTVEDVTAMLAQRAHAKKLELACFIAPEVPETVRGDPIRLRQVLVNLVGNAIKFTERGEVVVSVALEDGARLRLEVRDTGIGIAPDKQAQLFQPFTQADSSTSRRFGGSGLGLSIARRLVELMQGAIGLDSRGEGQGARFWFTLPLQAAPQGAGGGGLRGRDFSGTRILVVDDNATNRVILHRYLTAWSSQSGSASSGEEALAKLQDAAASGRPYEVALLDLNMPEMDGYTLVRAIQADPLLAPMPLIMLSSSIQDPQRLEGLRVDIWLDKPVRQSDLHDAIATVLQRRPLPAPGSRRAGRREPVQFAGERVLLVEDNEITREVGAQMLRKRGLEVGLAEDGLKAVEAIMTGDWDIVLMDIQMPGMDGHDATRAVRQWELRQDRPRLPIIALTAHALPADRDKCLAAGMDDHVVKPYSADTLAAAIARRLRPASSREGLAPATLPAEGEAELDAGRLAEVRALMGEAFDALLDKALESLADEIALLRQACAHDDAQAAGELLHRLKNTAGDIGAMRLHALAARLEKEGAGSAAAPHGRLPAPQDLAALEQATGRVGQALHALRDDRQRNTGRSD</sequence>
<evidence type="ECO:0000259" key="13">
    <source>
        <dbReference type="PROSITE" id="PS50110"/>
    </source>
</evidence>
<feature type="domain" description="Response regulatory" evidence="13">
    <location>
        <begin position="971"/>
        <end position="1090"/>
    </location>
</feature>
<dbReference type="FunFam" id="1.10.287.130:FF:000002">
    <property type="entry name" value="Two-component osmosensing histidine kinase"/>
    <property type="match status" value="1"/>
</dbReference>
<evidence type="ECO:0000259" key="12">
    <source>
        <dbReference type="PROSITE" id="PS50109"/>
    </source>
</evidence>
<evidence type="ECO:0000256" key="1">
    <source>
        <dbReference type="ARBA" id="ARBA00000085"/>
    </source>
</evidence>
<feature type="domain" description="HPt" evidence="16">
    <location>
        <begin position="1124"/>
        <end position="1222"/>
    </location>
</feature>
<evidence type="ECO:0000256" key="9">
    <source>
        <dbReference type="PROSITE-ProRule" id="PRU00110"/>
    </source>
</evidence>
<dbReference type="Gene3D" id="3.30.450.20">
    <property type="entry name" value="PAS domain"/>
    <property type="match status" value="3"/>
</dbReference>
<dbReference type="EMBL" id="CP035708">
    <property type="protein sequence ID" value="QEN00671.1"/>
    <property type="molecule type" value="Genomic_DNA"/>
</dbReference>
<evidence type="ECO:0000313" key="18">
    <source>
        <dbReference type="EMBL" id="QEN00671.1"/>
    </source>
</evidence>
<dbReference type="PROSITE" id="PS50110">
    <property type="entry name" value="RESPONSE_REGULATORY"/>
    <property type="match status" value="2"/>
</dbReference>
<dbReference type="InterPro" id="IPR035965">
    <property type="entry name" value="PAS-like_dom_sf"/>
</dbReference>
<dbReference type="InterPro" id="IPR036641">
    <property type="entry name" value="HPT_dom_sf"/>
</dbReference>
<dbReference type="PANTHER" id="PTHR45339">
    <property type="entry name" value="HYBRID SIGNAL TRANSDUCTION HISTIDINE KINASE J"/>
    <property type="match status" value="1"/>
</dbReference>
<dbReference type="InterPro" id="IPR011006">
    <property type="entry name" value="CheY-like_superfamily"/>
</dbReference>
<evidence type="ECO:0000256" key="7">
    <source>
        <dbReference type="ARBA" id="ARBA00022840"/>
    </source>
</evidence>
<evidence type="ECO:0000313" key="20">
    <source>
        <dbReference type="Proteomes" id="UP001549111"/>
    </source>
</evidence>
<feature type="domain" description="PAS" evidence="14">
    <location>
        <begin position="454"/>
        <end position="506"/>
    </location>
</feature>
<keyword evidence="8" id="KW-0902">Two-component regulatory system</keyword>
<dbReference type="SMART" id="SM00086">
    <property type="entry name" value="PAC"/>
    <property type="match status" value="2"/>
</dbReference>
<dbReference type="InterPro" id="IPR036890">
    <property type="entry name" value="HATPase_C_sf"/>
</dbReference>
<dbReference type="SMART" id="SM00091">
    <property type="entry name" value="PAS"/>
    <property type="match status" value="3"/>
</dbReference>
<evidence type="ECO:0000256" key="4">
    <source>
        <dbReference type="ARBA" id="ARBA00022679"/>
    </source>
</evidence>
<keyword evidence="20" id="KW-1185">Reference proteome</keyword>
<feature type="domain" description="Response regulatory" evidence="13">
    <location>
        <begin position="827"/>
        <end position="946"/>
    </location>
</feature>
<keyword evidence="4" id="KW-0808">Transferase</keyword>
<dbReference type="PROSITE" id="PS50109">
    <property type="entry name" value="HIS_KIN"/>
    <property type="match status" value="1"/>
</dbReference>
<dbReference type="CDD" id="cd00130">
    <property type="entry name" value="PAS"/>
    <property type="match status" value="3"/>
</dbReference>
<evidence type="ECO:0000256" key="2">
    <source>
        <dbReference type="ARBA" id="ARBA00012438"/>
    </source>
</evidence>
<dbReference type="FunFam" id="3.30.565.10:FF:000078">
    <property type="entry name" value="Two-component sensor histidine kinase"/>
    <property type="match status" value="1"/>
</dbReference>
<dbReference type="NCBIfam" id="TIGR00229">
    <property type="entry name" value="sensory_box"/>
    <property type="match status" value="2"/>
</dbReference>
<dbReference type="SUPFAM" id="SSF55785">
    <property type="entry name" value="PYP-like sensor domain (PAS domain)"/>
    <property type="match status" value="3"/>
</dbReference>
<feature type="domain" description="PAC" evidence="15">
    <location>
        <begin position="517"/>
        <end position="572"/>
    </location>
</feature>
<reference evidence="18 19" key="1">
    <citation type="submission" date="2019-02" db="EMBL/GenBank/DDBJ databases">
        <title>Complete Genome Sequence and Methylome Analysis of Sphaerotilus natans subsp. sulfidivorans D-507.</title>
        <authorList>
            <person name="Fomenkov A."/>
            <person name="Gridneva E."/>
            <person name="Smolyakov D."/>
            <person name="Dubinina G."/>
            <person name="Vincze T."/>
            <person name="Grabovich M."/>
            <person name="Roberts R.J."/>
        </authorList>
    </citation>
    <scope>NUCLEOTIDE SEQUENCE [LARGE SCALE GENOMIC DNA]</scope>
    <source>
        <strain evidence="18 19">D-507</strain>
    </source>
</reference>
<dbReference type="InterPro" id="IPR036097">
    <property type="entry name" value="HisK_dim/P_sf"/>
</dbReference>
<feature type="modified residue" description="4-aspartylphosphate" evidence="10">
    <location>
        <position position="881"/>
    </location>
</feature>
<evidence type="ECO:0000256" key="6">
    <source>
        <dbReference type="ARBA" id="ARBA00022777"/>
    </source>
</evidence>
<dbReference type="Gene3D" id="1.20.120.160">
    <property type="entry name" value="HPT domain"/>
    <property type="match status" value="1"/>
</dbReference>
<evidence type="ECO:0000256" key="10">
    <source>
        <dbReference type="PROSITE-ProRule" id="PRU00169"/>
    </source>
</evidence>
<keyword evidence="11" id="KW-1133">Transmembrane helix</keyword>
<dbReference type="InterPro" id="IPR013656">
    <property type="entry name" value="PAS_4"/>
</dbReference>
<feature type="modified residue" description="Phosphohistidine" evidence="9">
    <location>
        <position position="1163"/>
    </location>
</feature>
<dbReference type="SUPFAM" id="SSF47384">
    <property type="entry name" value="Homodimeric domain of signal transducing histidine kinase"/>
    <property type="match status" value="1"/>
</dbReference>
<dbReference type="PROSITE" id="PS50894">
    <property type="entry name" value="HPT"/>
    <property type="match status" value="1"/>
</dbReference>
<dbReference type="OrthoDB" id="5290456at2"/>
<dbReference type="Pfam" id="PF00989">
    <property type="entry name" value="PAS"/>
    <property type="match status" value="1"/>
</dbReference>
<proteinExistence type="predicted"/>
<dbReference type="Gene3D" id="3.40.50.2300">
    <property type="match status" value="2"/>
</dbReference>
<accession>A0A5C1PZQ0</accession>
<dbReference type="CDD" id="cd16922">
    <property type="entry name" value="HATPase_EvgS-ArcB-TorS-like"/>
    <property type="match status" value="1"/>
</dbReference>
<dbReference type="InterPro" id="IPR003661">
    <property type="entry name" value="HisK_dim/P_dom"/>
</dbReference>
<dbReference type="GO" id="GO:0006355">
    <property type="term" value="P:regulation of DNA-templated transcription"/>
    <property type="evidence" value="ECO:0007669"/>
    <property type="project" value="InterPro"/>
</dbReference>
<dbReference type="Gene3D" id="3.30.565.10">
    <property type="entry name" value="Histidine kinase-like ATPase, C-terminal domain"/>
    <property type="match status" value="1"/>
</dbReference>
<dbReference type="Gene3D" id="1.10.287.130">
    <property type="match status" value="1"/>
</dbReference>
<dbReference type="PROSITE" id="PS50113">
    <property type="entry name" value="PAC"/>
    <property type="match status" value="2"/>
</dbReference>
<organism evidence="18 19">
    <name type="scientific">Sphaerotilus sulfidivorans</name>
    <dbReference type="NCBI Taxonomy" id="639200"/>
    <lineage>
        <taxon>Bacteria</taxon>
        <taxon>Pseudomonadati</taxon>
        <taxon>Pseudomonadota</taxon>
        <taxon>Betaproteobacteria</taxon>
        <taxon>Burkholderiales</taxon>
        <taxon>Sphaerotilaceae</taxon>
        <taxon>Sphaerotilus</taxon>
    </lineage>
</organism>
<dbReference type="InterPro" id="IPR003594">
    <property type="entry name" value="HATPase_dom"/>
</dbReference>
<dbReference type="RefSeq" id="WP_149503394.1">
    <property type="nucleotide sequence ID" value="NZ_CP035708.1"/>
</dbReference>
<feature type="transmembrane region" description="Helical" evidence="11">
    <location>
        <begin position="16"/>
        <end position="37"/>
    </location>
</feature>
<dbReference type="CDD" id="cd00082">
    <property type="entry name" value="HisKA"/>
    <property type="match status" value="1"/>
</dbReference>